<dbReference type="WBParaSite" id="nRc.2.0.1.t39570-RA">
    <property type="protein sequence ID" value="nRc.2.0.1.t39570-RA"/>
    <property type="gene ID" value="nRc.2.0.1.g39570"/>
</dbReference>
<sequence length="67" mass="8217">MQKVTIKKKQHRESSKKEKDVKKEQKKERIRRIEKMEDKEIIEIDFLIGCVCRNCYCCIDHFKMNEV</sequence>
<name>A0A915KNE4_ROMCU</name>
<evidence type="ECO:0000313" key="2">
    <source>
        <dbReference type="Proteomes" id="UP000887565"/>
    </source>
</evidence>
<accession>A0A915KNE4</accession>
<evidence type="ECO:0000256" key="1">
    <source>
        <dbReference type="SAM" id="MobiDB-lite"/>
    </source>
</evidence>
<feature type="region of interest" description="Disordered" evidence="1">
    <location>
        <begin position="1"/>
        <end position="27"/>
    </location>
</feature>
<organism evidence="2 3">
    <name type="scientific">Romanomermis culicivorax</name>
    <name type="common">Nematode worm</name>
    <dbReference type="NCBI Taxonomy" id="13658"/>
    <lineage>
        <taxon>Eukaryota</taxon>
        <taxon>Metazoa</taxon>
        <taxon>Ecdysozoa</taxon>
        <taxon>Nematoda</taxon>
        <taxon>Enoplea</taxon>
        <taxon>Dorylaimia</taxon>
        <taxon>Mermithida</taxon>
        <taxon>Mermithoidea</taxon>
        <taxon>Mermithidae</taxon>
        <taxon>Romanomermis</taxon>
    </lineage>
</organism>
<evidence type="ECO:0000313" key="3">
    <source>
        <dbReference type="WBParaSite" id="nRc.2.0.1.t39570-RA"/>
    </source>
</evidence>
<keyword evidence="2" id="KW-1185">Reference proteome</keyword>
<proteinExistence type="predicted"/>
<feature type="compositionally biased region" description="Basic residues" evidence="1">
    <location>
        <begin position="1"/>
        <end position="11"/>
    </location>
</feature>
<dbReference type="Proteomes" id="UP000887565">
    <property type="component" value="Unplaced"/>
</dbReference>
<reference evidence="3" key="1">
    <citation type="submission" date="2022-11" db="UniProtKB">
        <authorList>
            <consortium name="WormBaseParasite"/>
        </authorList>
    </citation>
    <scope>IDENTIFICATION</scope>
</reference>
<feature type="compositionally biased region" description="Basic and acidic residues" evidence="1">
    <location>
        <begin position="12"/>
        <end position="27"/>
    </location>
</feature>
<protein>
    <submittedName>
        <fullName evidence="3">Uncharacterized protein</fullName>
    </submittedName>
</protein>
<dbReference type="AlphaFoldDB" id="A0A915KNE4"/>